<dbReference type="OrthoDB" id="5804279at2759"/>
<reference evidence="2 3" key="1">
    <citation type="journal article" date="2018" name="Evol. Lett.">
        <title>Horizontal gene cluster transfer increased hallucinogenic mushroom diversity.</title>
        <authorList>
            <person name="Reynolds H.T."/>
            <person name="Vijayakumar V."/>
            <person name="Gluck-Thaler E."/>
            <person name="Korotkin H.B."/>
            <person name="Matheny P.B."/>
            <person name="Slot J.C."/>
        </authorList>
    </citation>
    <scope>NUCLEOTIDE SEQUENCE [LARGE SCALE GENOMIC DNA]</scope>
    <source>
        <strain evidence="2 3">2631</strain>
    </source>
</reference>
<proteinExistence type="predicted"/>
<sequence length="101" mass="10989">MAVSSSSSISFCHSELQRALKEQSFGIKNFTILSSSHEQASAAIVLLEGRKIIVQLTTRGYSIIDGGPSTVHETLEGLLHISALYAKKRQEVLMAKLSKLT</sequence>
<protein>
    <recommendedName>
        <fullName evidence="1">GSKIP domain-containing protein</fullName>
    </recommendedName>
</protein>
<evidence type="ECO:0000313" key="3">
    <source>
        <dbReference type="Proteomes" id="UP000283269"/>
    </source>
</evidence>
<feature type="domain" description="GSKIP" evidence="1">
    <location>
        <begin position="13"/>
        <end position="100"/>
    </location>
</feature>
<evidence type="ECO:0000259" key="1">
    <source>
        <dbReference type="Pfam" id="PF05303"/>
    </source>
</evidence>
<evidence type="ECO:0000313" key="2">
    <source>
        <dbReference type="EMBL" id="PPQ67729.1"/>
    </source>
</evidence>
<organism evidence="2 3">
    <name type="scientific">Psilocybe cyanescens</name>
    <dbReference type="NCBI Taxonomy" id="93625"/>
    <lineage>
        <taxon>Eukaryota</taxon>
        <taxon>Fungi</taxon>
        <taxon>Dikarya</taxon>
        <taxon>Basidiomycota</taxon>
        <taxon>Agaricomycotina</taxon>
        <taxon>Agaricomycetes</taxon>
        <taxon>Agaricomycetidae</taxon>
        <taxon>Agaricales</taxon>
        <taxon>Agaricineae</taxon>
        <taxon>Strophariaceae</taxon>
        <taxon>Psilocybe</taxon>
    </lineage>
</organism>
<dbReference type="InParanoid" id="A0A409VNB8"/>
<dbReference type="EMBL" id="NHYD01003970">
    <property type="protein sequence ID" value="PPQ67729.1"/>
    <property type="molecule type" value="Genomic_DNA"/>
</dbReference>
<name>A0A409VNB8_PSICY</name>
<keyword evidence="3" id="KW-1185">Reference proteome</keyword>
<gene>
    <name evidence="2" type="ORF">CVT25_009335</name>
</gene>
<comment type="caution">
    <text evidence="2">The sequence shown here is derived from an EMBL/GenBank/DDBJ whole genome shotgun (WGS) entry which is preliminary data.</text>
</comment>
<dbReference type="SUPFAM" id="SSF103107">
    <property type="entry name" value="Hypothetical protein c14orf129, hspc210"/>
    <property type="match status" value="1"/>
</dbReference>
<dbReference type="Pfam" id="PF05303">
    <property type="entry name" value="GSKIP_dom"/>
    <property type="match status" value="1"/>
</dbReference>
<dbReference type="InterPro" id="IPR007967">
    <property type="entry name" value="GSKIP_dom"/>
</dbReference>
<dbReference type="AlphaFoldDB" id="A0A409VNB8"/>
<dbReference type="InterPro" id="IPR023231">
    <property type="entry name" value="GSKIP_dom_sf"/>
</dbReference>
<accession>A0A409VNB8</accession>
<dbReference type="Gene3D" id="3.30.2280.10">
    <property type="entry name" value="Hypothetical protein (hspc210)"/>
    <property type="match status" value="1"/>
</dbReference>
<dbReference type="Proteomes" id="UP000283269">
    <property type="component" value="Unassembled WGS sequence"/>
</dbReference>